<dbReference type="Proteomes" id="UP001216139">
    <property type="component" value="Chromosome"/>
</dbReference>
<evidence type="ECO:0000313" key="14">
    <source>
        <dbReference type="Proteomes" id="UP001216139"/>
    </source>
</evidence>
<dbReference type="InterPro" id="IPR012910">
    <property type="entry name" value="Plug_dom"/>
</dbReference>
<gene>
    <name evidence="13" type="ORF">PQO05_18060</name>
</gene>
<keyword evidence="13" id="KW-0675">Receptor</keyword>
<evidence type="ECO:0000256" key="6">
    <source>
        <dbReference type="ARBA" id="ARBA00023136"/>
    </source>
</evidence>
<keyword evidence="2 8" id="KW-0813">Transport</keyword>
<dbReference type="Pfam" id="PF07715">
    <property type="entry name" value="Plug"/>
    <property type="match status" value="1"/>
</dbReference>
<dbReference type="InterPro" id="IPR000531">
    <property type="entry name" value="Beta-barrel_TonB"/>
</dbReference>
<dbReference type="SUPFAM" id="SSF49464">
    <property type="entry name" value="Carboxypeptidase regulatory domain-like"/>
    <property type="match status" value="1"/>
</dbReference>
<dbReference type="Pfam" id="PF13715">
    <property type="entry name" value="CarbopepD_reg_2"/>
    <property type="match status" value="1"/>
</dbReference>
<accession>A0ABY7T371</accession>
<evidence type="ECO:0000256" key="7">
    <source>
        <dbReference type="ARBA" id="ARBA00023237"/>
    </source>
</evidence>
<dbReference type="Gene3D" id="2.60.40.1120">
    <property type="entry name" value="Carboxypeptidase-like, regulatory domain"/>
    <property type="match status" value="1"/>
</dbReference>
<keyword evidence="5 9" id="KW-0798">TonB box</keyword>
<dbReference type="InterPro" id="IPR037066">
    <property type="entry name" value="Plug_dom_sf"/>
</dbReference>
<evidence type="ECO:0000256" key="5">
    <source>
        <dbReference type="ARBA" id="ARBA00023077"/>
    </source>
</evidence>
<dbReference type="PROSITE" id="PS52016">
    <property type="entry name" value="TONB_DEPENDENT_REC_3"/>
    <property type="match status" value="1"/>
</dbReference>
<evidence type="ECO:0000259" key="12">
    <source>
        <dbReference type="Pfam" id="PF07715"/>
    </source>
</evidence>
<protein>
    <submittedName>
        <fullName evidence="13">TonB-dependent receptor</fullName>
    </submittedName>
</protein>
<dbReference type="Gene3D" id="2.40.170.20">
    <property type="entry name" value="TonB-dependent receptor, beta-barrel domain"/>
    <property type="match status" value="1"/>
</dbReference>
<dbReference type="SUPFAM" id="SSF56935">
    <property type="entry name" value="Porins"/>
    <property type="match status" value="1"/>
</dbReference>
<sequence length="1038" mass="112929">MRKKFTLFIFLLFATCSLAMAQTIIRGKVTDNNGQILPGVTVKANGTPATAVTDVKGMYSIKVPPNASLTFSFIGYATQNVPVGSQDIINVTLSITQNDLNEVVVVGYGTQKKSVVTGSISSVSAAQLENMPINRVEQALEGRVSGVTIAQSSGSPGASSTIRIRGYTSFSNNANNDPLWVVDGVIVDNGGIGYLNEADISSIEVLKDAASAAIYGTRAANGVILVTTKKGRTGRLDINYNGFFGLQSPAHKLNMLNATQYATIRNESATNAGLAAPFGNPASYGVGTDWQSQIFSNNATRQTHQLSFSGGGDKSTFFTSFGYLDQNGIVAKPISNYKRINFRLNSTYMPAKFVTIGENLGYDYAKTQSIGNTNSEFGGPLSDAVNLDPITPTTVSDISKTPFPSDYNSQYIVRDPNGNAYGISHYVGQEMSNPLAYIQTHLGNYNWEHNIVANAYVEADPIKGLKIRSSLGTKVAFYGNETFTPTYYYNPSASNTRPSFNRQMNTGLAYNFENTLSYGKNIGKHNFNILLGQGNYMDNDTRNTNVTFYNVIATNFNQANLNYKPVTADRTADGSDGTEHTITSLFARATYNYDEKYLLTGSIRRDGSSRFGDNNKFGVFPGFSAGWVASRESFWPKNNVVNVLKFKGGYGVTGNDAGIGDFAFNATVGGGRNYTFGTGDASTIGWSPNAPSNPNLKWEQTQQTDFGFEATLFNDFNLNVDLYRKKTVGVLQTPPLPGYLGYFSNIAQNYGTSQNEGVDIELGYNKRLGDFRLGVIGNISFLKNKILYIAPGVQFVENQAGNFQTMGNVSRSIVGGSFNAFYGYQMLGIFQSQAEINSYVGPNGTPLQPNAKPGDVKFANLNGDNVIDPNDRTVIGNPIPNFTYGATLNLGYKAFDLVVFGNGVHGNQVFQGLRRLDIGNANYQTSILNRWTPSNPSNTMPRVVDTDPNRNYTNFSKLYLESGSYFRFKTVQIGYTIPQSISKKAGINKLRVYVMSENLATITKYDGYDPEIGGNVLGIDKGVYPQARSFMLGVNVGF</sequence>
<feature type="signal peptide" evidence="10">
    <location>
        <begin position="1"/>
        <end position="21"/>
    </location>
</feature>
<dbReference type="InterPro" id="IPR036942">
    <property type="entry name" value="Beta-barrel_TonB_sf"/>
</dbReference>
<evidence type="ECO:0000256" key="4">
    <source>
        <dbReference type="ARBA" id="ARBA00022692"/>
    </source>
</evidence>
<dbReference type="Pfam" id="PF00593">
    <property type="entry name" value="TonB_dep_Rec_b-barrel"/>
    <property type="match status" value="1"/>
</dbReference>
<dbReference type="InterPro" id="IPR039426">
    <property type="entry name" value="TonB-dep_rcpt-like"/>
</dbReference>
<evidence type="ECO:0000256" key="1">
    <source>
        <dbReference type="ARBA" id="ARBA00004571"/>
    </source>
</evidence>
<comment type="subcellular location">
    <subcellularLocation>
        <location evidence="1 8">Cell outer membrane</location>
        <topology evidence="1 8">Multi-pass membrane protein</topology>
    </subcellularLocation>
</comment>
<keyword evidence="3 8" id="KW-1134">Transmembrane beta strand</keyword>
<dbReference type="InterPro" id="IPR008969">
    <property type="entry name" value="CarboxyPept-like_regulatory"/>
</dbReference>
<dbReference type="InterPro" id="IPR023997">
    <property type="entry name" value="TonB-dep_OMP_SusC/RagA_CS"/>
</dbReference>
<evidence type="ECO:0000259" key="11">
    <source>
        <dbReference type="Pfam" id="PF00593"/>
    </source>
</evidence>
<keyword evidence="4 8" id="KW-0812">Transmembrane</keyword>
<dbReference type="Gene3D" id="2.170.130.10">
    <property type="entry name" value="TonB-dependent receptor, plug domain"/>
    <property type="match status" value="1"/>
</dbReference>
<evidence type="ECO:0000256" key="8">
    <source>
        <dbReference type="PROSITE-ProRule" id="PRU01360"/>
    </source>
</evidence>
<name>A0ABY7T371_9SPHI</name>
<comment type="similarity">
    <text evidence="8 9">Belongs to the TonB-dependent receptor family.</text>
</comment>
<feature type="domain" description="TonB-dependent receptor plug" evidence="12">
    <location>
        <begin position="114"/>
        <end position="223"/>
    </location>
</feature>
<evidence type="ECO:0000256" key="10">
    <source>
        <dbReference type="SAM" id="SignalP"/>
    </source>
</evidence>
<keyword evidence="10" id="KW-0732">Signal</keyword>
<evidence type="ECO:0000313" key="13">
    <source>
        <dbReference type="EMBL" id="WCT10645.1"/>
    </source>
</evidence>
<proteinExistence type="inferred from homology"/>
<organism evidence="13 14">
    <name type="scientific">Mucilaginibacter jinjuensis</name>
    <dbReference type="NCBI Taxonomy" id="1176721"/>
    <lineage>
        <taxon>Bacteria</taxon>
        <taxon>Pseudomonadati</taxon>
        <taxon>Bacteroidota</taxon>
        <taxon>Sphingobacteriia</taxon>
        <taxon>Sphingobacteriales</taxon>
        <taxon>Sphingobacteriaceae</taxon>
        <taxon>Mucilaginibacter</taxon>
    </lineage>
</organism>
<feature type="domain" description="TonB-dependent receptor-like beta-barrel" evidence="11">
    <location>
        <begin position="466"/>
        <end position="978"/>
    </location>
</feature>
<reference evidence="13 14" key="1">
    <citation type="submission" date="2023-02" db="EMBL/GenBank/DDBJ databases">
        <title>Genome sequence of Mucilaginibacter jinjuensis strain KACC 16571.</title>
        <authorList>
            <person name="Kim S."/>
            <person name="Heo J."/>
            <person name="Kwon S.-W."/>
        </authorList>
    </citation>
    <scope>NUCLEOTIDE SEQUENCE [LARGE SCALE GENOMIC DNA]</scope>
    <source>
        <strain evidence="13 14">KACC 16571</strain>
    </source>
</reference>
<keyword evidence="6 8" id="KW-0472">Membrane</keyword>
<keyword evidence="7 8" id="KW-0998">Cell outer membrane</keyword>
<evidence type="ECO:0000256" key="2">
    <source>
        <dbReference type="ARBA" id="ARBA00022448"/>
    </source>
</evidence>
<keyword evidence="14" id="KW-1185">Reference proteome</keyword>
<dbReference type="NCBIfam" id="TIGR04057">
    <property type="entry name" value="SusC_RagA_signa"/>
    <property type="match status" value="1"/>
</dbReference>
<dbReference type="InterPro" id="IPR023996">
    <property type="entry name" value="TonB-dep_OMP_SusC/RagA"/>
</dbReference>
<feature type="chain" id="PRO_5045858757" evidence="10">
    <location>
        <begin position="22"/>
        <end position="1038"/>
    </location>
</feature>
<evidence type="ECO:0000256" key="9">
    <source>
        <dbReference type="RuleBase" id="RU003357"/>
    </source>
</evidence>
<dbReference type="EMBL" id="CP117167">
    <property type="protein sequence ID" value="WCT10645.1"/>
    <property type="molecule type" value="Genomic_DNA"/>
</dbReference>
<evidence type="ECO:0000256" key="3">
    <source>
        <dbReference type="ARBA" id="ARBA00022452"/>
    </source>
</evidence>
<dbReference type="NCBIfam" id="TIGR04056">
    <property type="entry name" value="OMP_RagA_SusC"/>
    <property type="match status" value="1"/>
</dbReference>
<dbReference type="RefSeq" id="WP_273628835.1">
    <property type="nucleotide sequence ID" value="NZ_CP117167.1"/>
</dbReference>